<comment type="caution">
    <text evidence="3">The sequence shown here is derived from an EMBL/GenBank/DDBJ whole genome shotgun (WGS) entry which is preliminary data.</text>
</comment>
<dbReference type="RefSeq" id="WP_044905958.1">
    <property type="nucleotide sequence ID" value="NZ_JQIF01000059.1"/>
</dbReference>
<dbReference type="InterPro" id="IPR000994">
    <property type="entry name" value="Pept_M24"/>
</dbReference>
<reference evidence="3 4" key="1">
    <citation type="submission" date="2014-08" db="EMBL/GenBank/DDBJ databases">
        <title>Clostridium innocuum, an unnegligible vancomycin-resistant pathogen causing extra-intestinal infections.</title>
        <authorList>
            <person name="Feng Y."/>
            <person name="Chiu C.-H."/>
        </authorList>
    </citation>
    <scope>NUCLEOTIDE SEQUENCE [LARGE SCALE GENOMIC DNA]</scope>
    <source>
        <strain evidence="3 4">AN88</strain>
    </source>
</reference>
<dbReference type="EMBL" id="JQIF01000059">
    <property type="protein sequence ID" value="KGJ52603.1"/>
    <property type="molecule type" value="Genomic_DNA"/>
</dbReference>
<dbReference type="PANTHER" id="PTHR46112">
    <property type="entry name" value="AMINOPEPTIDASE"/>
    <property type="match status" value="1"/>
</dbReference>
<accession>A0A099I6U1</accession>
<organism evidence="3 4">
    <name type="scientific">Clostridium innocuum</name>
    <dbReference type="NCBI Taxonomy" id="1522"/>
    <lineage>
        <taxon>Bacteria</taxon>
        <taxon>Bacillati</taxon>
        <taxon>Bacillota</taxon>
        <taxon>Clostridia</taxon>
        <taxon>Eubacteriales</taxon>
        <taxon>Clostridiaceae</taxon>
        <taxon>Clostridium</taxon>
    </lineage>
</organism>
<sequence>MAKRLGKLQAFLREQKLDALLIKSKTMKKYMDTLTGSGCQILLMRDQGYLIVDGRYLVEANEREHDLQIVQHMPHTGGNGYLGVVEELLHKHACTCMGVESSQQLVKEYWRMEALGVDIRLLDEEIHMLRICKDEEEQRLMQEAVDITDDIYQRVIHHLHIGMSEYEISALLQYYAISAGAAQMSFETIVGTGERSALPHGRPTGRKIRAHEPILMDFGIQYKNYQSDMTRVCFIGKPQPKIASIYHIVLEAQLAGIRAMKQGAVAKQVDNAARSVITREGYGDYFTHGLGHGLGIGDGCEYPILNETGSVILQEGMMMSCEPGIYLPGIGGIRIEDDVVIRNGIGTVMNKTSKELLILKEDAAHEV</sequence>
<dbReference type="Gene3D" id="3.40.350.10">
    <property type="entry name" value="Creatinase/prolidase N-terminal domain"/>
    <property type="match status" value="1"/>
</dbReference>
<evidence type="ECO:0000259" key="1">
    <source>
        <dbReference type="Pfam" id="PF00557"/>
    </source>
</evidence>
<dbReference type="Pfam" id="PF01321">
    <property type="entry name" value="Creatinase_N"/>
    <property type="match status" value="1"/>
</dbReference>
<gene>
    <name evidence="3" type="ORF">CIAN88_13760</name>
</gene>
<dbReference type="SUPFAM" id="SSF55920">
    <property type="entry name" value="Creatinase/aminopeptidase"/>
    <property type="match status" value="1"/>
</dbReference>
<dbReference type="Gene3D" id="3.90.230.10">
    <property type="entry name" value="Creatinase/methionine aminopeptidase superfamily"/>
    <property type="match status" value="1"/>
</dbReference>
<dbReference type="InterPro" id="IPR036005">
    <property type="entry name" value="Creatinase/aminopeptidase-like"/>
</dbReference>
<protein>
    <submittedName>
        <fullName evidence="3">Peptidase M24</fullName>
    </submittedName>
</protein>
<evidence type="ECO:0000259" key="2">
    <source>
        <dbReference type="Pfam" id="PF01321"/>
    </source>
</evidence>
<evidence type="ECO:0000313" key="3">
    <source>
        <dbReference type="EMBL" id="KGJ52603.1"/>
    </source>
</evidence>
<evidence type="ECO:0000313" key="4">
    <source>
        <dbReference type="Proteomes" id="UP000030008"/>
    </source>
</evidence>
<dbReference type="SUPFAM" id="SSF53092">
    <property type="entry name" value="Creatinase/prolidase N-terminal domain"/>
    <property type="match status" value="1"/>
</dbReference>
<feature type="domain" description="Creatinase N-terminal" evidence="2">
    <location>
        <begin position="4"/>
        <end position="130"/>
    </location>
</feature>
<dbReference type="PANTHER" id="PTHR46112:SF2">
    <property type="entry name" value="XAA-PRO AMINOPEPTIDASE P-RELATED"/>
    <property type="match status" value="1"/>
</dbReference>
<proteinExistence type="predicted"/>
<dbReference type="Pfam" id="PF00557">
    <property type="entry name" value="Peptidase_M24"/>
    <property type="match status" value="1"/>
</dbReference>
<feature type="domain" description="Peptidase M24" evidence="1">
    <location>
        <begin position="140"/>
        <end position="342"/>
    </location>
</feature>
<dbReference type="AlphaFoldDB" id="A0A099I6U1"/>
<dbReference type="InterPro" id="IPR000587">
    <property type="entry name" value="Creatinase_N"/>
</dbReference>
<dbReference type="InterPro" id="IPR050659">
    <property type="entry name" value="Peptidase_M24B"/>
</dbReference>
<dbReference type="Proteomes" id="UP000030008">
    <property type="component" value="Unassembled WGS sequence"/>
</dbReference>
<dbReference type="InterPro" id="IPR029149">
    <property type="entry name" value="Creatin/AminoP/Spt16_N"/>
</dbReference>
<name>A0A099I6U1_CLOIN</name>